<dbReference type="PANTHER" id="PTHR36302">
    <property type="entry name" value="BLR7088 PROTEIN"/>
    <property type="match status" value="1"/>
</dbReference>
<feature type="region of interest" description="Disordered" evidence="1">
    <location>
        <begin position="193"/>
        <end position="214"/>
    </location>
</feature>
<dbReference type="PANTHER" id="PTHR36302:SF1">
    <property type="entry name" value="COPPER CHAPERONE PCU(A)C"/>
    <property type="match status" value="1"/>
</dbReference>
<dbReference type="HOGENOM" id="CLU_100939_2_2_4"/>
<proteinExistence type="predicted"/>
<dbReference type="STRING" id="887898.HMPREF0551_1202"/>
<protein>
    <recommendedName>
        <fullName evidence="4">Copper chaperone PCu(A)C</fullName>
    </recommendedName>
</protein>
<dbReference type="EMBL" id="AEQP01000005">
    <property type="protein sequence ID" value="EFV95061.1"/>
    <property type="molecule type" value="Genomic_DNA"/>
</dbReference>
<sequence>MSKSAFPVSADGIRNVSRPAWLTLGVLACLAVAQPTMATAQTARESAEHATAHQGHGHHAHGVQAEASPVVVSGAYTAVPRPGVPNLAVYIDRVQNRGQQDDQLLSARTGIARATEMHEMKVENDMMRMRQVSAIDIPAGTSVDMNKGASSGYHLMVLGLSRPLKAGEHFTLTLNFRHAGSQDVQVQVQDVAGHTGGHEHHHDHDEHAGHAHGH</sequence>
<keyword evidence="3" id="KW-1185">Reference proteome</keyword>
<dbReference type="InterPro" id="IPR058248">
    <property type="entry name" value="Lxx211020-like"/>
</dbReference>
<comment type="caution">
    <text evidence="2">The sequence shown here is derived from an EMBL/GenBank/DDBJ whole genome shotgun (WGS) entry which is preliminary data.</text>
</comment>
<evidence type="ECO:0000313" key="3">
    <source>
        <dbReference type="Proteomes" id="UP000011021"/>
    </source>
</evidence>
<feature type="compositionally biased region" description="Basic and acidic residues" evidence="1">
    <location>
        <begin position="196"/>
        <end position="214"/>
    </location>
</feature>
<dbReference type="AlphaFoldDB" id="E7RWY9"/>
<evidence type="ECO:0008006" key="4">
    <source>
        <dbReference type="Google" id="ProtNLM"/>
    </source>
</evidence>
<accession>E7RWY9</accession>
<dbReference type="Pfam" id="PF04314">
    <property type="entry name" value="PCuAC"/>
    <property type="match status" value="1"/>
</dbReference>
<dbReference type="InterPro" id="IPR036182">
    <property type="entry name" value="PCuAC_sf"/>
</dbReference>
<dbReference type="Gene3D" id="2.60.40.1890">
    <property type="entry name" value="PCu(A)C copper chaperone"/>
    <property type="match status" value="1"/>
</dbReference>
<evidence type="ECO:0000256" key="1">
    <source>
        <dbReference type="SAM" id="MobiDB-lite"/>
    </source>
</evidence>
<evidence type="ECO:0000313" key="2">
    <source>
        <dbReference type="EMBL" id="EFV95061.1"/>
    </source>
</evidence>
<dbReference type="SUPFAM" id="SSF110087">
    <property type="entry name" value="DR1885-like metal-binding protein"/>
    <property type="match status" value="1"/>
</dbReference>
<organism evidence="2 3">
    <name type="scientific">Lautropia mirabilis ATCC 51599</name>
    <dbReference type="NCBI Taxonomy" id="887898"/>
    <lineage>
        <taxon>Bacteria</taxon>
        <taxon>Pseudomonadati</taxon>
        <taxon>Pseudomonadota</taxon>
        <taxon>Betaproteobacteria</taxon>
        <taxon>Burkholderiales</taxon>
        <taxon>Burkholderiaceae</taxon>
        <taxon>Lautropia</taxon>
    </lineage>
</organism>
<dbReference type="Proteomes" id="UP000011021">
    <property type="component" value="Unassembled WGS sequence"/>
</dbReference>
<dbReference type="eggNOG" id="COG2847">
    <property type="taxonomic scope" value="Bacteria"/>
</dbReference>
<dbReference type="PROSITE" id="PS51257">
    <property type="entry name" value="PROKAR_LIPOPROTEIN"/>
    <property type="match status" value="1"/>
</dbReference>
<name>E7RWY9_9BURK</name>
<feature type="region of interest" description="Disordered" evidence="1">
    <location>
        <begin position="40"/>
        <end position="61"/>
    </location>
</feature>
<gene>
    <name evidence="2" type="ORF">HMPREF0551_1202</name>
</gene>
<dbReference type="InterPro" id="IPR007410">
    <property type="entry name" value="LpqE-like"/>
</dbReference>
<reference evidence="2 3" key="1">
    <citation type="submission" date="2010-12" db="EMBL/GenBank/DDBJ databases">
        <authorList>
            <person name="Muzny D."/>
            <person name="Qin X."/>
            <person name="Deng J."/>
            <person name="Jiang H."/>
            <person name="Liu Y."/>
            <person name="Qu J."/>
            <person name="Song X.-Z."/>
            <person name="Zhang L."/>
            <person name="Thornton R."/>
            <person name="Coyle M."/>
            <person name="Francisco L."/>
            <person name="Jackson L."/>
            <person name="Javaid M."/>
            <person name="Korchina V."/>
            <person name="Kovar C."/>
            <person name="Mata R."/>
            <person name="Mathew T."/>
            <person name="Ngo R."/>
            <person name="Nguyen L."/>
            <person name="Nguyen N."/>
            <person name="Okwuonu G."/>
            <person name="Ongeri F."/>
            <person name="Pham C."/>
            <person name="Simmons D."/>
            <person name="Wilczek-Boney K."/>
            <person name="Hale W."/>
            <person name="Jakkamsetti A."/>
            <person name="Pham P."/>
            <person name="Ruth R."/>
            <person name="San Lucas F."/>
            <person name="Warren J."/>
            <person name="Zhang J."/>
            <person name="Zhao Z."/>
            <person name="Zhou C."/>
            <person name="Zhu D."/>
            <person name="Lee S."/>
            <person name="Bess C."/>
            <person name="Blankenburg K."/>
            <person name="Forbes L."/>
            <person name="Fu Q."/>
            <person name="Gubbala S."/>
            <person name="Hirani K."/>
            <person name="Jayaseelan J.C."/>
            <person name="Lara F."/>
            <person name="Munidasa M."/>
            <person name="Palculict T."/>
            <person name="Patil S."/>
            <person name="Pu L.-L."/>
            <person name="Saada N."/>
            <person name="Tang L."/>
            <person name="Weissenberger G."/>
            <person name="Zhu Y."/>
            <person name="Hemphill L."/>
            <person name="Shang Y."/>
            <person name="Youmans B."/>
            <person name="Ayvaz T."/>
            <person name="Ross M."/>
            <person name="Santibanez J."/>
            <person name="Aqrawi P."/>
            <person name="Gross S."/>
            <person name="Joshi V."/>
            <person name="Fowler G."/>
            <person name="Nazareth L."/>
            <person name="Reid J."/>
            <person name="Worley K."/>
            <person name="Petrosino J."/>
            <person name="Highlander S."/>
            <person name="Gibbs R."/>
        </authorList>
    </citation>
    <scope>NUCLEOTIDE SEQUENCE [LARGE SCALE GENOMIC DNA]</scope>
    <source>
        <strain evidence="2 3">ATCC 51599</strain>
    </source>
</reference>
<dbReference type="RefSeq" id="WP_005673450.1">
    <property type="nucleotide sequence ID" value="NZ_CP146288.1"/>
</dbReference>